<keyword evidence="3" id="KW-1185">Reference proteome</keyword>
<dbReference type="EMBL" id="BAAALM010000015">
    <property type="protein sequence ID" value="GAA1213508.1"/>
    <property type="molecule type" value="Genomic_DNA"/>
</dbReference>
<evidence type="ECO:0000313" key="3">
    <source>
        <dbReference type="Proteomes" id="UP001500467"/>
    </source>
</evidence>
<feature type="region of interest" description="Disordered" evidence="1">
    <location>
        <begin position="251"/>
        <end position="294"/>
    </location>
</feature>
<feature type="compositionally biased region" description="Basic and acidic residues" evidence="1">
    <location>
        <begin position="281"/>
        <end position="294"/>
    </location>
</feature>
<dbReference type="Proteomes" id="UP001500467">
    <property type="component" value="Unassembled WGS sequence"/>
</dbReference>
<feature type="compositionally biased region" description="Basic and acidic residues" evidence="1">
    <location>
        <begin position="255"/>
        <end position="264"/>
    </location>
</feature>
<dbReference type="Gene3D" id="1.10.287.950">
    <property type="entry name" value="Methyl-accepting chemotaxis protein"/>
    <property type="match status" value="1"/>
</dbReference>
<feature type="compositionally biased region" description="Polar residues" evidence="1">
    <location>
        <begin position="270"/>
        <end position="279"/>
    </location>
</feature>
<evidence type="ECO:0000256" key="1">
    <source>
        <dbReference type="SAM" id="MobiDB-lite"/>
    </source>
</evidence>
<sequence>MSYSDTTPIEGFNPTVAKTPLTDKLDRHNFGMDELDWFWRNFIGEDGEGLYSALVEPITGDFNRIAENGEAWQHCATQFQSLSRNLTDNTASLVANHWTSGEASESYHQFVEITWVGALWIAEELCIFIGKGFEKVSEWSVKLAQKAIEIIETIVEAILKLAKKVVPVLGQVAGAVEWIASGFEDFPYISDVARIKDLIEQVYNIHNKIEQMANTIRSYLNACQGMMDAARAIPEINSSQDMIEITRTLSSGQQDMKEQKEAYQKQKKQLNNQINSLDRTLNPEDYKDESSQGN</sequence>
<name>A0ABP4GCF0_9PSEU</name>
<evidence type="ECO:0000313" key="2">
    <source>
        <dbReference type="EMBL" id="GAA1213508.1"/>
    </source>
</evidence>
<comment type="caution">
    <text evidence="2">The sequence shown here is derived from an EMBL/GenBank/DDBJ whole genome shotgun (WGS) entry which is preliminary data.</text>
</comment>
<organism evidence="2 3">
    <name type="scientific">Prauserella alba</name>
    <dbReference type="NCBI Taxonomy" id="176898"/>
    <lineage>
        <taxon>Bacteria</taxon>
        <taxon>Bacillati</taxon>
        <taxon>Actinomycetota</taxon>
        <taxon>Actinomycetes</taxon>
        <taxon>Pseudonocardiales</taxon>
        <taxon>Pseudonocardiaceae</taxon>
        <taxon>Prauserella</taxon>
    </lineage>
</organism>
<proteinExistence type="predicted"/>
<reference evidence="3" key="1">
    <citation type="journal article" date="2019" name="Int. J. Syst. Evol. Microbiol.">
        <title>The Global Catalogue of Microorganisms (GCM) 10K type strain sequencing project: providing services to taxonomists for standard genome sequencing and annotation.</title>
        <authorList>
            <consortium name="The Broad Institute Genomics Platform"/>
            <consortium name="The Broad Institute Genome Sequencing Center for Infectious Disease"/>
            <person name="Wu L."/>
            <person name="Ma J."/>
        </authorList>
    </citation>
    <scope>NUCLEOTIDE SEQUENCE [LARGE SCALE GENOMIC DNA]</scope>
    <source>
        <strain evidence="3">JCM 13022</strain>
    </source>
</reference>
<protein>
    <submittedName>
        <fullName evidence="2">Uncharacterized protein</fullName>
    </submittedName>
</protein>
<accession>A0ABP4GCF0</accession>
<gene>
    <name evidence="2" type="ORF">GCM10009675_39090</name>
</gene>